<evidence type="ECO:0000256" key="5">
    <source>
        <dbReference type="ARBA" id="ARBA00010398"/>
    </source>
</evidence>
<feature type="domain" description="Pterin-binding" evidence="22">
    <location>
        <begin position="326"/>
        <end position="569"/>
    </location>
</feature>
<keyword evidence="15 20" id="KW-0862">Zinc</keyword>
<dbReference type="SUPFAM" id="SSF51717">
    <property type="entry name" value="Dihydropteroate synthetase-like"/>
    <property type="match status" value="1"/>
</dbReference>
<protein>
    <recommendedName>
        <fullName evidence="8">Methionine synthase</fullName>
        <ecNumber evidence="7">2.1.1.13</ecNumber>
    </recommendedName>
    <alternativeName>
        <fullName evidence="19">5-methyltetrahydrofolate--homocysteine methyltransferase</fullName>
    </alternativeName>
</protein>
<feature type="binding site" evidence="20">
    <location>
        <position position="279"/>
    </location>
    <ligand>
        <name>Zn(2+)</name>
        <dbReference type="ChEBI" id="CHEBI:29105"/>
    </ligand>
</feature>
<dbReference type="InterPro" id="IPR036594">
    <property type="entry name" value="Meth_synthase_dom"/>
</dbReference>
<keyword evidence="26" id="KW-1185">Reference proteome</keyword>
<dbReference type="InterPro" id="IPR036589">
    <property type="entry name" value="HCY_dom_sf"/>
</dbReference>
<evidence type="ECO:0000256" key="13">
    <source>
        <dbReference type="ARBA" id="ARBA00022691"/>
    </source>
</evidence>
<evidence type="ECO:0000256" key="15">
    <source>
        <dbReference type="ARBA" id="ARBA00022833"/>
    </source>
</evidence>
<evidence type="ECO:0000259" key="22">
    <source>
        <dbReference type="PROSITE" id="PS50972"/>
    </source>
</evidence>
<dbReference type="GO" id="GO:0005829">
    <property type="term" value="C:cytosol"/>
    <property type="evidence" value="ECO:0007669"/>
    <property type="project" value="TreeGrafter"/>
</dbReference>
<dbReference type="SMART" id="SM01018">
    <property type="entry name" value="B12-binding_2"/>
    <property type="match status" value="1"/>
</dbReference>
<dbReference type="Gene3D" id="1.10.1240.10">
    <property type="entry name" value="Methionine synthase domain"/>
    <property type="match status" value="1"/>
</dbReference>
<reference evidence="25 26" key="1">
    <citation type="submission" date="2021-10" db="EMBL/GenBank/DDBJ databases">
        <title>Anaerobic single-cell dispensing facilitates the cultivation of human gut bacteria.</title>
        <authorList>
            <person name="Afrizal A."/>
        </authorList>
    </citation>
    <scope>NUCLEOTIDE SEQUENCE [LARGE SCALE GENOMIC DNA]</scope>
    <source>
        <strain evidence="25 26">CLA-AA-H273</strain>
    </source>
</reference>
<feature type="binding site" evidence="20">
    <location>
        <position position="278"/>
    </location>
    <ligand>
        <name>Zn(2+)</name>
        <dbReference type="ChEBI" id="CHEBI:29105"/>
    </ligand>
</feature>
<comment type="similarity">
    <text evidence="5">Belongs to the vitamin-B12 dependent methionine synthase family.</text>
</comment>
<keyword evidence="17" id="KW-0170">Cobalt</keyword>
<dbReference type="InterPro" id="IPR003726">
    <property type="entry name" value="HCY_dom"/>
</dbReference>
<dbReference type="SUPFAM" id="SSF52242">
    <property type="entry name" value="Cobalamin (vitamin B12)-binding domain"/>
    <property type="match status" value="1"/>
</dbReference>
<accession>A0AAE2ZYA4</accession>
<dbReference type="Proteomes" id="UP001197795">
    <property type="component" value="Unassembled WGS sequence"/>
</dbReference>
<dbReference type="GO" id="GO:0008705">
    <property type="term" value="F:methionine synthase activity"/>
    <property type="evidence" value="ECO:0007669"/>
    <property type="project" value="UniProtKB-EC"/>
</dbReference>
<dbReference type="Gene3D" id="3.40.50.280">
    <property type="entry name" value="Cobalamin-binding domain"/>
    <property type="match status" value="1"/>
</dbReference>
<evidence type="ECO:0000256" key="7">
    <source>
        <dbReference type="ARBA" id="ARBA00012032"/>
    </source>
</evidence>
<dbReference type="GO" id="GO:0032259">
    <property type="term" value="P:methylation"/>
    <property type="evidence" value="ECO:0007669"/>
    <property type="project" value="UniProtKB-KW"/>
</dbReference>
<feature type="domain" description="Hcy-binding" evidence="21">
    <location>
        <begin position="3"/>
        <end position="293"/>
    </location>
</feature>
<keyword evidence="13" id="KW-0949">S-adenosyl-L-methionine</keyword>
<evidence type="ECO:0000256" key="19">
    <source>
        <dbReference type="ARBA" id="ARBA00031040"/>
    </source>
</evidence>
<evidence type="ECO:0000256" key="20">
    <source>
        <dbReference type="PROSITE-ProRule" id="PRU00333"/>
    </source>
</evidence>
<comment type="similarity">
    <text evidence="6">Belongs to the methylamine corrinoid protein family.</text>
</comment>
<dbReference type="Pfam" id="PF00809">
    <property type="entry name" value="Pterin_bind"/>
    <property type="match status" value="1"/>
</dbReference>
<dbReference type="InterPro" id="IPR003759">
    <property type="entry name" value="Cbl-bd_cap"/>
</dbReference>
<dbReference type="PANTHER" id="PTHR45833:SF1">
    <property type="entry name" value="METHIONINE SYNTHASE"/>
    <property type="match status" value="1"/>
</dbReference>
<keyword evidence="10" id="KW-0028">Amino-acid biosynthesis</keyword>
<dbReference type="Gene3D" id="3.20.20.20">
    <property type="entry name" value="Dihydropteroate synthase-like"/>
    <property type="match status" value="1"/>
</dbReference>
<evidence type="ECO:0000256" key="14">
    <source>
        <dbReference type="ARBA" id="ARBA00022723"/>
    </source>
</evidence>
<evidence type="ECO:0000259" key="21">
    <source>
        <dbReference type="PROSITE" id="PS50970"/>
    </source>
</evidence>
<dbReference type="Pfam" id="PF02574">
    <property type="entry name" value="S-methyl_trans"/>
    <property type="match status" value="1"/>
</dbReference>
<feature type="binding site" evidence="20">
    <location>
        <position position="212"/>
    </location>
    <ligand>
        <name>Zn(2+)</name>
        <dbReference type="ChEBI" id="CHEBI:29105"/>
    </ligand>
</feature>
<sequence length="838" mass="90515">MTREEFITLSKDHILYLDGATGSNLVKAGMPSGVCPEQWILEHQDVMLQLQKDYVQAGTNILYAPTFTANRVKLAEYHLEKNMTSMIRDLVAISKKAAESTPGHPVYVAGDLTMTGEQLKPMGKMELETLIDIYKEQILCLVDAGADLLVVETMMSLAETRAALIAAKEVCDLPVIATLTFEADGRTLFGTDAKTAAIVLESLGASAIGANCSTGPAQMENIISEMVSHTRIPVIAKPNAGLPFLDENGTTCYNMEAEEFAEEMEVLVNAGATILGGCCGTTPEFIRQIHERFGTDAKVAASRRPDGIRYLTSERITHSFGLDDGFFVVGERINPTGKKALQAQLREGSFEKVIQFAEEQDACGAKVLDINMGMSGIDEKASMLRALEEVSGVTNLPLSLDSSYVEVLEAALRNYPGRALVNSVSLETEKFEKLLPIVAKYGAMFILLPLSDAGLPKDIEEKKEIIHKIYDRALSLGMCKEDIVVDGLVATVGANPKAALETLETIRYCKENGFATICGLSNISFAMPERSFVNTAFLTLAIQAGLTMAIANPSQELLMSCALAADLLLNKEEAALRYIEYAGGVRERREEKEAELAKKLALLENQGTTAKTGTAGNAAKETTADNGPQINEMQDKLKTAVLKGNRNGIVKITKEALESGEKPAELLNQVLLPAINQVGEFFDQGKYFLPQLIASAEAMKNSIEVLEPLLQTGGTGEEMPVVVIATVEGDIHDIGKNLVALMLKNHGFHVIDLGKDVPQAKILESAKEHHAEFIALSALMTTTMQRMREIVAAAKEEGITAKIIIGGAVITQEYADEIGADGYSKDAADAVKLAKSLM</sequence>
<comment type="caution">
    <text evidence="25">The sequence shown here is derived from an EMBL/GenBank/DDBJ whole genome shotgun (WGS) entry which is preliminary data.</text>
</comment>
<organism evidence="25 26">
    <name type="scientific">Waltera acetigignens</name>
    <dbReference type="NCBI Taxonomy" id="2981769"/>
    <lineage>
        <taxon>Bacteria</taxon>
        <taxon>Bacillati</taxon>
        <taxon>Bacillota</taxon>
        <taxon>Clostridia</taxon>
        <taxon>Lachnospirales</taxon>
        <taxon>Lachnospiraceae</taxon>
        <taxon>Waltera</taxon>
    </lineage>
</organism>
<comment type="function">
    <text evidence="18">Catalyzes the transfer of a methyl group from methyl-cobalamin to homocysteine, yielding enzyme-bound cob(I)alamin and methionine. Subsequently, remethylates the cofactor using methyltetrahydrofolate.</text>
</comment>
<dbReference type="EMBL" id="JAJEPV010000018">
    <property type="protein sequence ID" value="MCC2119682.1"/>
    <property type="molecule type" value="Genomic_DNA"/>
</dbReference>
<keyword evidence="11" id="KW-0846">Cobalamin</keyword>
<evidence type="ECO:0000256" key="6">
    <source>
        <dbReference type="ARBA" id="ARBA00010854"/>
    </source>
</evidence>
<dbReference type="FunFam" id="3.40.50.280:FF:000003">
    <property type="entry name" value="Dimethylamine methyltransferase corrinoid protein"/>
    <property type="match status" value="1"/>
</dbReference>
<dbReference type="PROSITE" id="PS51332">
    <property type="entry name" value="B12_BINDING"/>
    <property type="match status" value="1"/>
</dbReference>
<proteinExistence type="inferred from homology"/>
<evidence type="ECO:0000256" key="4">
    <source>
        <dbReference type="ARBA" id="ARBA00005178"/>
    </source>
</evidence>
<dbReference type="EC" id="2.1.1.13" evidence="7"/>
<evidence type="ECO:0000256" key="18">
    <source>
        <dbReference type="ARBA" id="ARBA00025552"/>
    </source>
</evidence>
<comment type="cofactor">
    <cofactor evidence="2 20">
        <name>Zn(2+)</name>
        <dbReference type="ChEBI" id="CHEBI:29105"/>
    </cofactor>
</comment>
<dbReference type="GO" id="GO:0046872">
    <property type="term" value="F:metal ion binding"/>
    <property type="evidence" value="ECO:0007669"/>
    <property type="project" value="UniProtKB-KW"/>
</dbReference>
<evidence type="ECO:0000259" key="23">
    <source>
        <dbReference type="PROSITE" id="PS51332"/>
    </source>
</evidence>
<evidence type="ECO:0000256" key="3">
    <source>
        <dbReference type="ARBA" id="ARBA00001956"/>
    </source>
</evidence>
<dbReference type="GO" id="GO:0031419">
    <property type="term" value="F:cobalamin binding"/>
    <property type="evidence" value="ECO:0007669"/>
    <property type="project" value="UniProtKB-KW"/>
</dbReference>
<evidence type="ECO:0000259" key="24">
    <source>
        <dbReference type="PROSITE" id="PS51337"/>
    </source>
</evidence>
<dbReference type="AlphaFoldDB" id="A0AAE2ZYA4"/>
<dbReference type="GO" id="GO:0046653">
    <property type="term" value="P:tetrahydrofolate metabolic process"/>
    <property type="evidence" value="ECO:0007669"/>
    <property type="project" value="TreeGrafter"/>
</dbReference>
<name>A0AAE2ZYA4_9FIRM</name>
<evidence type="ECO:0000256" key="16">
    <source>
        <dbReference type="ARBA" id="ARBA00023167"/>
    </source>
</evidence>
<dbReference type="RefSeq" id="WP_227733244.1">
    <property type="nucleotide sequence ID" value="NZ_JAJEPV010000018.1"/>
</dbReference>
<dbReference type="PROSITE" id="PS50970">
    <property type="entry name" value="HCY"/>
    <property type="match status" value="1"/>
</dbReference>
<evidence type="ECO:0000256" key="2">
    <source>
        <dbReference type="ARBA" id="ARBA00001947"/>
    </source>
</evidence>
<keyword evidence="16" id="KW-0486">Methionine biosynthesis</keyword>
<dbReference type="CDD" id="cd02070">
    <property type="entry name" value="corrinoid_protein_B12-BD"/>
    <property type="match status" value="1"/>
</dbReference>
<dbReference type="PANTHER" id="PTHR45833">
    <property type="entry name" value="METHIONINE SYNTHASE"/>
    <property type="match status" value="1"/>
</dbReference>
<dbReference type="SUPFAM" id="SSF47644">
    <property type="entry name" value="Methionine synthase domain"/>
    <property type="match status" value="1"/>
</dbReference>
<dbReference type="InterPro" id="IPR006158">
    <property type="entry name" value="Cobalamin-bd"/>
</dbReference>
<dbReference type="InterPro" id="IPR036724">
    <property type="entry name" value="Cobalamin-bd_sf"/>
</dbReference>
<keyword evidence="12 20" id="KW-0808">Transferase</keyword>
<keyword evidence="14 20" id="KW-0479">Metal-binding</keyword>
<comment type="pathway">
    <text evidence="4">Amino-acid biosynthesis; L-methionine biosynthesis via de novo pathway; L-methionine from L-homocysteine (MetH route): step 1/1.</text>
</comment>
<gene>
    <name evidence="25" type="ORF">LKD75_08810</name>
</gene>
<feature type="domain" description="B12-binding" evidence="23">
    <location>
        <begin position="719"/>
        <end position="838"/>
    </location>
</feature>
<dbReference type="Pfam" id="PF02607">
    <property type="entry name" value="B12-binding_2"/>
    <property type="match status" value="1"/>
</dbReference>
<dbReference type="SUPFAM" id="SSF82282">
    <property type="entry name" value="Homocysteine S-methyltransferase"/>
    <property type="match status" value="1"/>
</dbReference>
<dbReference type="InterPro" id="IPR011005">
    <property type="entry name" value="Dihydropteroate_synth-like_sf"/>
</dbReference>
<dbReference type="PROSITE" id="PS50972">
    <property type="entry name" value="PTERIN_BINDING"/>
    <property type="match status" value="1"/>
</dbReference>
<comment type="catalytic activity">
    <reaction evidence="1">
        <text>(6S)-5-methyl-5,6,7,8-tetrahydrofolate + L-homocysteine = (6S)-5,6,7,8-tetrahydrofolate + L-methionine</text>
        <dbReference type="Rhea" id="RHEA:11172"/>
        <dbReference type="ChEBI" id="CHEBI:18608"/>
        <dbReference type="ChEBI" id="CHEBI:57453"/>
        <dbReference type="ChEBI" id="CHEBI:57844"/>
        <dbReference type="ChEBI" id="CHEBI:58199"/>
        <dbReference type="EC" id="2.1.1.13"/>
    </reaction>
</comment>
<keyword evidence="9 20" id="KW-0489">Methyltransferase</keyword>
<evidence type="ECO:0000256" key="11">
    <source>
        <dbReference type="ARBA" id="ARBA00022628"/>
    </source>
</evidence>
<evidence type="ECO:0000256" key="9">
    <source>
        <dbReference type="ARBA" id="ARBA00022603"/>
    </source>
</evidence>
<evidence type="ECO:0000256" key="17">
    <source>
        <dbReference type="ARBA" id="ARBA00023285"/>
    </source>
</evidence>
<evidence type="ECO:0000256" key="8">
    <source>
        <dbReference type="ARBA" id="ARBA00013998"/>
    </source>
</evidence>
<evidence type="ECO:0000256" key="1">
    <source>
        <dbReference type="ARBA" id="ARBA00001700"/>
    </source>
</evidence>
<dbReference type="GO" id="GO:0050667">
    <property type="term" value="P:homocysteine metabolic process"/>
    <property type="evidence" value="ECO:0007669"/>
    <property type="project" value="TreeGrafter"/>
</dbReference>
<dbReference type="InterPro" id="IPR050554">
    <property type="entry name" value="Met_Synthase/Corrinoid"/>
</dbReference>
<feature type="domain" description="B12-binding N-terminal" evidence="24">
    <location>
        <begin position="624"/>
        <end position="718"/>
    </location>
</feature>
<comment type="cofactor">
    <cofactor evidence="3">
        <name>methylcob(III)alamin</name>
        <dbReference type="ChEBI" id="CHEBI:28115"/>
    </cofactor>
</comment>
<evidence type="ECO:0000313" key="26">
    <source>
        <dbReference type="Proteomes" id="UP001197795"/>
    </source>
</evidence>
<evidence type="ECO:0000313" key="25">
    <source>
        <dbReference type="EMBL" id="MCC2119682.1"/>
    </source>
</evidence>
<dbReference type="PROSITE" id="PS51337">
    <property type="entry name" value="B12_BINDING_NTER"/>
    <property type="match status" value="1"/>
</dbReference>
<evidence type="ECO:0000256" key="12">
    <source>
        <dbReference type="ARBA" id="ARBA00022679"/>
    </source>
</evidence>
<evidence type="ECO:0000256" key="10">
    <source>
        <dbReference type="ARBA" id="ARBA00022605"/>
    </source>
</evidence>
<dbReference type="InterPro" id="IPR000489">
    <property type="entry name" value="Pterin-binding_dom"/>
</dbReference>
<dbReference type="Pfam" id="PF02310">
    <property type="entry name" value="B12-binding"/>
    <property type="match status" value="1"/>
</dbReference>
<dbReference type="Gene3D" id="3.20.20.330">
    <property type="entry name" value="Homocysteine-binding-like domain"/>
    <property type="match status" value="1"/>
</dbReference>